<gene>
    <name evidence="2" type="ORF">BC793_109118</name>
</gene>
<evidence type="ECO:0000256" key="1">
    <source>
        <dbReference type="SAM" id="MobiDB-lite"/>
    </source>
</evidence>
<dbReference type="RefSeq" id="WP_109594916.1">
    <property type="nucleotide sequence ID" value="NZ_BONA01000052.1"/>
</dbReference>
<evidence type="ECO:0000313" key="3">
    <source>
        <dbReference type="Proteomes" id="UP000245697"/>
    </source>
</evidence>
<sequence length="68" mass="7584">MKISVSLPEEDVRFLDEQGANRSATLHEAVTLLRDRRLADQYAEAFSEWNDSPDSALWDTTTADGLAS</sequence>
<feature type="region of interest" description="Disordered" evidence="1">
    <location>
        <begin position="49"/>
        <end position="68"/>
    </location>
</feature>
<proteinExistence type="predicted"/>
<evidence type="ECO:0008006" key="4">
    <source>
        <dbReference type="Google" id="ProtNLM"/>
    </source>
</evidence>
<protein>
    <recommendedName>
        <fullName evidence="4">Antitoxin</fullName>
    </recommendedName>
</protein>
<dbReference type="AlphaFoldDB" id="A0A316FEQ1"/>
<keyword evidence="3" id="KW-1185">Reference proteome</keyword>
<name>A0A316FEQ1_9ACTN</name>
<dbReference type="Proteomes" id="UP000245697">
    <property type="component" value="Unassembled WGS sequence"/>
</dbReference>
<dbReference type="EMBL" id="QGGR01000009">
    <property type="protein sequence ID" value="PWK46552.1"/>
    <property type="molecule type" value="Genomic_DNA"/>
</dbReference>
<reference evidence="2 3" key="1">
    <citation type="submission" date="2018-05" db="EMBL/GenBank/DDBJ databases">
        <title>Genomic Encyclopedia of Archaeal and Bacterial Type Strains, Phase II (KMG-II): from individual species to whole genera.</title>
        <authorList>
            <person name="Goeker M."/>
        </authorList>
    </citation>
    <scope>NUCLEOTIDE SEQUENCE [LARGE SCALE GENOMIC DNA]</scope>
    <source>
        <strain evidence="2 3">DSM 45184</strain>
    </source>
</reference>
<evidence type="ECO:0000313" key="2">
    <source>
        <dbReference type="EMBL" id="PWK46552.1"/>
    </source>
</evidence>
<organism evidence="2 3">
    <name type="scientific">Actinoplanes xinjiangensis</name>
    <dbReference type="NCBI Taxonomy" id="512350"/>
    <lineage>
        <taxon>Bacteria</taxon>
        <taxon>Bacillati</taxon>
        <taxon>Actinomycetota</taxon>
        <taxon>Actinomycetes</taxon>
        <taxon>Micromonosporales</taxon>
        <taxon>Micromonosporaceae</taxon>
        <taxon>Actinoplanes</taxon>
    </lineage>
</organism>
<accession>A0A316FEQ1</accession>
<dbReference type="OrthoDB" id="3692970at2"/>
<comment type="caution">
    <text evidence="2">The sequence shown here is derived from an EMBL/GenBank/DDBJ whole genome shotgun (WGS) entry which is preliminary data.</text>
</comment>